<organism evidence="2 3">
    <name type="scientific">Tenebrio molitor</name>
    <name type="common">Yellow mealworm beetle</name>
    <dbReference type="NCBI Taxonomy" id="7067"/>
    <lineage>
        <taxon>Eukaryota</taxon>
        <taxon>Metazoa</taxon>
        <taxon>Ecdysozoa</taxon>
        <taxon>Arthropoda</taxon>
        <taxon>Hexapoda</taxon>
        <taxon>Insecta</taxon>
        <taxon>Pterygota</taxon>
        <taxon>Neoptera</taxon>
        <taxon>Endopterygota</taxon>
        <taxon>Coleoptera</taxon>
        <taxon>Polyphaga</taxon>
        <taxon>Cucujiformia</taxon>
        <taxon>Tenebrionidae</taxon>
        <taxon>Tenebrio</taxon>
    </lineage>
</organism>
<name>A0A8J6HPV0_TENMO</name>
<sequence length="193" mass="22020">MYQLNNNNRALFHDSHHAISEKLLSGKIAWRERVPTSNHYNHSHANLPPLTTYHYTPESGERSRKKSTRTIATDSRIDVASRDFDPTNYGSAIEPSIIKKQRRCRDENRRTSGSLAIISLGLNASRRPGTGKIATDRHRPKQKRIAGTRRAPVSTDARRDRPARARSRRPRPTQREHRRPSGARPPPPALYLV</sequence>
<feature type="compositionally biased region" description="Basic residues" evidence="1">
    <location>
        <begin position="164"/>
        <end position="181"/>
    </location>
</feature>
<proteinExistence type="predicted"/>
<gene>
    <name evidence="2" type="ORF">GEV33_004920</name>
</gene>
<reference evidence="2" key="1">
    <citation type="journal article" date="2020" name="J Insects Food Feed">
        <title>The yellow mealworm (Tenebrio molitor) genome: a resource for the emerging insects as food and feed industry.</title>
        <authorList>
            <person name="Eriksson T."/>
            <person name="Andere A."/>
            <person name="Kelstrup H."/>
            <person name="Emery V."/>
            <person name="Picard C."/>
        </authorList>
    </citation>
    <scope>NUCLEOTIDE SEQUENCE</scope>
    <source>
        <strain evidence="2">Stoneville</strain>
        <tissue evidence="2">Whole head</tissue>
    </source>
</reference>
<keyword evidence="3" id="KW-1185">Reference proteome</keyword>
<dbReference type="AlphaFoldDB" id="A0A8J6HPV0"/>
<dbReference type="EMBL" id="JABDTM020018713">
    <property type="protein sequence ID" value="KAH0817871.1"/>
    <property type="molecule type" value="Genomic_DNA"/>
</dbReference>
<feature type="compositionally biased region" description="Pro residues" evidence="1">
    <location>
        <begin position="183"/>
        <end position="193"/>
    </location>
</feature>
<feature type="compositionally biased region" description="Basic residues" evidence="1">
    <location>
        <begin position="138"/>
        <end position="147"/>
    </location>
</feature>
<protein>
    <submittedName>
        <fullName evidence="2">Uncharacterized protein</fullName>
    </submittedName>
</protein>
<dbReference type="Proteomes" id="UP000719412">
    <property type="component" value="Unassembled WGS sequence"/>
</dbReference>
<evidence type="ECO:0000313" key="2">
    <source>
        <dbReference type="EMBL" id="KAH0817871.1"/>
    </source>
</evidence>
<evidence type="ECO:0000256" key="1">
    <source>
        <dbReference type="SAM" id="MobiDB-lite"/>
    </source>
</evidence>
<feature type="region of interest" description="Disordered" evidence="1">
    <location>
        <begin position="38"/>
        <end position="71"/>
    </location>
</feature>
<comment type="caution">
    <text evidence="2">The sequence shown here is derived from an EMBL/GenBank/DDBJ whole genome shotgun (WGS) entry which is preliminary data.</text>
</comment>
<feature type="region of interest" description="Disordered" evidence="1">
    <location>
        <begin position="119"/>
        <end position="193"/>
    </location>
</feature>
<accession>A0A8J6HPV0</accession>
<reference evidence="2" key="2">
    <citation type="submission" date="2021-08" db="EMBL/GenBank/DDBJ databases">
        <authorList>
            <person name="Eriksson T."/>
        </authorList>
    </citation>
    <scope>NUCLEOTIDE SEQUENCE</scope>
    <source>
        <strain evidence="2">Stoneville</strain>
        <tissue evidence="2">Whole head</tissue>
    </source>
</reference>
<evidence type="ECO:0000313" key="3">
    <source>
        <dbReference type="Proteomes" id="UP000719412"/>
    </source>
</evidence>